<dbReference type="PROSITE" id="PS01238">
    <property type="entry name" value="GDA1_CD39_NTPASE"/>
    <property type="match status" value="1"/>
</dbReference>
<dbReference type="Pfam" id="PF01150">
    <property type="entry name" value="GDA1_CD39"/>
    <property type="match status" value="1"/>
</dbReference>
<dbReference type="PANTHER" id="PTHR11782:SF121">
    <property type="entry name" value="NUCLEOSIDE-DIPHOSPHATASE MIG-23"/>
    <property type="match status" value="1"/>
</dbReference>
<feature type="active site" description="Proton acceptor" evidence="3">
    <location>
        <position position="138"/>
    </location>
</feature>
<evidence type="ECO:0000313" key="9">
    <source>
        <dbReference type="Proteomes" id="UP000039046"/>
    </source>
</evidence>
<keyword evidence="7" id="KW-0812">Transmembrane</keyword>
<keyword evidence="9" id="KW-1185">Reference proteome</keyword>
<dbReference type="CDD" id="cd24039">
    <property type="entry name" value="ASKHA_NBD_YND1-like"/>
    <property type="match status" value="1"/>
</dbReference>
<dbReference type="GO" id="GO:0045134">
    <property type="term" value="F:UDP phosphatase activity"/>
    <property type="evidence" value="ECO:0007669"/>
    <property type="project" value="TreeGrafter"/>
</dbReference>
<dbReference type="GO" id="GO:0046036">
    <property type="term" value="P:CTP metabolic process"/>
    <property type="evidence" value="ECO:0007669"/>
    <property type="project" value="TreeGrafter"/>
</dbReference>
<gene>
    <name evidence="8" type="ORF">VHEMI10630</name>
</gene>
<feature type="compositionally biased region" description="Low complexity" evidence="6">
    <location>
        <begin position="655"/>
        <end position="669"/>
    </location>
</feature>
<dbReference type="InterPro" id="IPR000407">
    <property type="entry name" value="GDA1_CD39_NTPase"/>
</dbReference>
<sequence length="669" mass="73909">MGKHSQYGVILDAGSSGTRVYVYKWKISSEPTAKHRLPKLKLAKNKKIHPGVSTFADDVHAVGPDHLKALMDTALKEVPKSKVAETPVYLMATAGVRLLEPMKQKELLASICDYLQKNTGFQLPDCNAHVQVIPGETEGLYGWIAANYLLGGFDNPEKHPHGKEHHTYGFLDMGGASAQIAFAPNSTESKTHWDDLKIVRLRDLDGTPLEYKVFTSTWLGYGANQARDRYVEELLKAYDGDGVDMPDPCLPVGLRVTTTGDILKDNDKSDKKVLIGTGKFDECMSKTFPLLGKDKPCADAPCLLNGQHAPAIDFDINHFVGVSEYWHTTHGVFGKEDVAYDLAKYQKTVKEFCTREWSSIAGDIRSRKTDDEKLDEARQACFKASWLINMLHQGIGIPQNPEEHLLKPGADVSKDIIEDLKEQGLLNPFKPVDKIDDVEVSWTLGKMVLYAAGQIPPRGDESPVGFGSNSKLDDFEHAGSTPLKLVVGGDDDDDDDAHGVKPAKSSALGLIFFIIIIAAVAYWLRKPERRRKLFANIRRRRKAEGGRRGVRTVSFFNRIVGRNTPTYERVLEEGDAAEFELGGMDSDENDHSDGTEGSPPGRRSGITTPKFAIGSTEDLRPPPPMDRNGLVLRTESREHLAPNVQMLNAGRRSRTGSPTRRASPLTAVM</sequence>
<feature type="transmembrane region" description="Helical" evidence="7">
    <location>
        <begin position="507"/>
        <end position="524"/>
    </location>
</feature>
<evidence type="ECO:0000313" key="8">
    <source>
        <dbReference type="EMBL" id="CEJ95133.1"/>
    </source>
</evidence>
<dbReference type="OrthoDB" id="6372431at2759"/>
<dbReference type="Gene3D" id="3.30.420.150">
    <property type="entry name" value="Exopolyphosphatase. Domain 2"/>
    <property type="match status" value="1"/>
</dbReference>
<evidence type="ECO:0008006" key="10">
    <source>
        <dbReference type="Google" id="ProtNLM"/>
    </source>
</evidence>
<dbReference type="PANTHER" id="PTHR11782">
    <property type="entry name" value="ADENOSINE/GUANOSINE DIPHOSPHATASE"/>
    <property type="match status" value="1"/>
</dbReference>
<dbReference type="Gene3D" id="3.30.420.40">
    <property type="match status" value="1"/>
</dbReference>
<proteinExistence type="inferred from homology"/>
<feature type="region of interest" description="Disordered" evidence="6">
    <location>
        <begin position="581"/>
        <end position="669"/>
    </location>
</feature>
<organism evidence="8 9">
    <name type="scientific">[Torrubiella] hemipterigena</name>
    <dbReference type="NCBI Taxonomy" id="1531966"/>
    <lineage>
        <taxon>Eukaryota</taxon>
        <taxon>Fungi</taxon>
        <taxon>Dikarya</taxon>
        <taxon>Ascomycota</taxon>
        <taxon>Pezizomycotina</taxon>
        <taxon>Sordariomycetes</taxon>
        <taxon>Hypocreomycetidae</taxon>
        <taxon>Hypocreales</taxon>
        <taxon>Clavicipitaceae</taxon>
        <taxon>Clavicipitaceae incertae sedis</taxon>
        <taxon>'Torrubiella' clade</taxon>
    </lineage>
</organism>
<evidence type="ECO:0000256" key="1">
    <source>
        <dbReference type="ARBA" id="ARBA00009283"/>
    </source>
</evidence>
<dbReference type="AlphaFoldDB" id="A0A0A1TSJ6"/>
<dbReference type="GO" id="GO:0006256">
    <property type="term" value="P:UDP catabolic process"/>
    <property type="evidence" value="ECO:0007669"/>
    <property type="project" value="TreeGrafter"/>
</dbReference>
<name>A0A0A1TSJ6_9HYPO</name>
<dbReference type="HOGENOM" id="CLU_010246_3_0_1"/>
<evidence type="ECO:0000256" key="2">
    <source>
        <dbReference type="ARBA" id="ARBA00022801"/>
    </source>
</evidence>
<keyword evidence="4" id="KW-0067">ATP-binding</keyword>
<evidence type="ECO:0000256" key="7">
    <source>
        <dbReference type="SAM" id="Phobius"/>
    </source>
</evidence>
<keyword evidence="7" id="KW-0472">Membrane</keyword>
<dbReference type="EMBL" id="CDHN01000008">
    <property type="protein sequence ID" value="CEJ95133.1"/>
    <property type="molecule type" value="Genomic_DNA"/>
</dbReference>
<dbReference type="GO" id="GO:0004382">
    <property type="term" value="F:GDP phosphatase activity"/>
    <property type="evidence" value="ECO:0007669"/>
    <property type="project" value="TreeGrafter"/>
</dbReference>
<evidence type="ECO:0000256" key="6">
    <source>
        <dbReference type="SAM" id="MobiDB-lite"/>
    </source>
</evidence>
<keyword evidence="7" id="KW-1133">Transmembrane helix</keyword>
<comment type="similarity">
    <text evidence="1 5">Belongs to the GDA1/CD39 NTPase family.</text>
</comment>
<dbReference type="Proteomes" id="UP000039046">
    <property type="component" value="Unassembled WGS sequence"/>
</dbReference>
<protein>
    <recommendedName>
        <fullName evidence="10">Golgi apyrase</fullName>
    </recommendedName>
</protein>
<reference evidence="8 9" key="1">
    <citation type="journal article" date="2015" name="Genome Announc.">
        <title>Draft Genome Sequence and Gene Annotation of the Entomopathogenic Fungus Verticillium hemipterigenum.</title>
        <authorList>
            <person name="Horn F."/>
            <person name="Habel A."/>
            <person name="Scharf D.H."/>
            <person name="Dworschak J."/>
            <person name="Brakhage A.A."/>
            <person name="Guthke R."/>
            <person name="Hertweck C."/>
            <person name="Linde J."/>
        </authorList>
    </citation>
    <scope>NUCLEOTIDE SEQUENCE [LARGE SCALE GENOMIC DNA]</scope>
</reference>
<accession>A0A0A1TSJ6</accession>
<keyword evidence="4" id="KW-0547">Nucleotide-binding</keyword>
<dbReference type="GO" id="GO:0017111">
    <property type="term" value="F:ribonucleoside triphosphate phosphatase activity"/>
    <property type="evidence" value="ECO:0007669"/>
    <property type="project" value="TreeGrafter"/>
</dbReference>
<keyword evidence="2 5" id="KW-0378">Hydrolase</keyword>
<dbReference type="GO" id="GO:0016020">
    <property type="term" value="C:membrane"/>
    <property type="evidence" value="ECO:0007669"/>
    <property type="project" value="TreeGrafter"/>
</dbReference>
<dbReference type="GO" id="GO:0005794">
    <property type="term" value="C:Golgi apparatus"/>
    <property type="evidence" value="ECO:0007669"/>
    <property type="project" value="UniProtKB-ARBA"/>
</dbReference>
<evidence type="ECO:0000256" key="3">
    <source>
        <dbReference type="PIRSR" id="PIRSR600407-1"/>
    </source>
</evidence>
<evidence type="ECO:0000256" key="5">
    <source>
        <dbReference type="RuleBase" id="RU003833"/>
    </source>
</evidence>
<feature type="binding site" evidence="4">
    <location>
        <begin position="175"/>
        <end position="179"/>
    </location>
    <ligand>
        <name>ATP</name>
        <dbReference type="ChEBI" id="CHEBI:30616"/>
    </ligand>
</feature>
<dbReference type="STRING" id="1531966.A0A0A1TSJ6"/>
<evidence type="ECO:0000256" key="4">
    <source>
        <dbReference type="PIRSR" id="PIRSR600407-2"/>
    </source>
</evidence>
<dbReference type="GO" id="GO:0005524">
    <property type="term" value="F:ATP binding"/>
    <property type="evidence" value="ECO:0007669"/>
    <property type="project" value="UniProtKB-KW"/>
</dbReference>